<accession>A0A7K4MQ36</accession>
<evidence type="ECO:0000313" key="1">
    <source>
        <dbReference type="EMBL" id="NWJ43698.1"/>
    </source>
</evidence>
<proteinExistence type="predicted"/>
<sequence length="599" mass="68096">MSIDLTLLNTGQFTLNSWNNVAELWQLEIKNTGAVNINYYLKFILKKNNELIVEGHTKPLSINSNESMNESITYDNSDPLFAEHILAYYYQASNFTSNIINNLGYLPPGTYNLELIAVNSETEATISSDDVEIVFTVGDKFTIDEPADGMIFTQAGEAPFLWYTPGFRQGVIIEFRLIIAAIVQGESDTPGGAIDYGEANTVYHFDSNWESFFEGVNYPWPWVETGSEQLTSLNLYYSHLLVNPNFKEFICGYDYAWRMEGREIIDGYGDGGIWGWPEAENSVIRTFSWGGSPTGLVSPEGDDVLPIFSWDPIFCAENGFDIQISLDEDEGFEESWEADFISSPFQFPSDAPGLIPGKKYKWRVRIHSLSGGTNWSNTEFFTIQDIELIEPQTGVIVESVRPYFNIDAPANISHYELLIGDENDEYVEQVEIYNREVEITALPWQYPSQNMENGLFPNMVYYWKLLMFDGSGNILGDIEDYEVMGNFRVMPIILNEPSHGGTNIPLNPKFTWDGPISVPSYEFWLSDGQDPEVEDPKFIVYITGSKSFDYPEDGDYPLEYEKSYYWKVVPKDVNDNYGLPSSYSIAYQFTALDFPVMGE</sequence>
<dbReference type="InterPro" id="IPR013783">
    <property type="entry name" value="Ig-like_fold"/>
</dbReference>
<gene>
    <name evidence="1" type="ORF">HX837_05795</name>
</gene>
<comment type="caution">
    <text evidence="1">The sequence shown here is derived from an EMBL/GenBank/DDBJ whole genome shotgun (WGS) entry which is preliminary data.</text>
</comment>
<dbReference type="Proteomes" id="UP000523105">
    <property type="component" value="Unassembled WGS sequence"/>
</dbReference>
<dbReference type="EMBL" id="JACASV010000045">
    <property type="protein sequence ID" value="NWJ43698.1"/>
    <property type="molecule type" value="Genomic_DNA"/>
</dbReference>
<organism evidence="1 2">
    <name type="scientific">Marine Group I thaumarchaeote</name>
    <dbReference type="NCBI Taxonomy" id="2511932"/>
    <lineage>
        <taxon>Archaea</taxon>
        <taxon>Nitrososphaerota</taxon>
        <taxon>Marine Group I</taxon>
    </lineage>
</organism>
<name>A0A7K4MQ36_9ARCH</name>
<dbReference type="AlphaFoldDB" id="A0A7K4MQ36"/>
<dbReference type="Gene3D" id="2.60.40.10">
    <property type="entry name" value="Immunoglobulins"/>
    <property type="match status" value="2"/>
</dbReference>
<protein>
    <submittedName>
        <fullName evidence="1">Uncharacterized protein</fullName>
    </submittedName>
</protein>
<reference evidence="1 2" key="1">
    <citation type="journal article" date="2019" name="Environ. Microbiol.">
        <title>Genomics insights into ecotype formation of ammonia-oxidizing archaea in the deep ocean.</title>
        <authorList>
            <person name="Wang Y."/>
            <person name="Huang J.M."/>
            <person name="Cui G.J."/>
            <person name="Nunoura T."/>
            <person name="Takaki Y."/>
            <person name="Li W.L."/>
            <person name="Li J."/>
            <person name="Gao Z.M."/>
            <person name="Takai K."/>
            <person name="Zhang A.Q."/>
            <person name="Stepanauskas R."/>
        </authorList>
    </citation>
    <scope>NUCLEOTIDE SEQUENCE [LARGE SCALE GENOMIC DNA]</scope>
    <source>
        <strain evidence="1 2">L15b</strain>
    </source>
</reference>
<evidence type="ECO:0000313" key="2">
    <source>
        <dbReference type="Proteomes" id="UP000523105"/>
    </source>
</evidence>